<dbReference type="Pfam" id="PF13715">
    <property type="entry name" value="CarbopepD_reg_2"/>
    <property type="match status" value="1"/>
</dbReference>
<dbReference type="RefSeq" id="WP_144076342.1">
    <property type="nucleotide sequence ID" value="NZ_CP076129.1"/>
</dbReference>
<dbReference type="SUPFAM" id="SSF49464">
    <property type="entry name" value="Carboxypeptidase regulatory domain-like"/>
    <property type="match status" value="1"/>
</dbReference>
<dbReference type="InterPro" id="IPR008969">
    <property type="entry name" value="CarboxyPept-like_regulatory"/>
</dbReference>
<evidence type="ECO:0000313" key="2">
    <source>
        <dbReference type="Proteomes" id="UP000682802"/>
    </source>
</evidence>
<keyword evidence="2" id="KW-1185">Reference proteome</keyword>
<dbReference type="Proteomes" id="UP000682802">
    <property type="component" value="Chromosome 2"/>
</dbReference>
<organism evidence="1 2">
    <name type="scientific">Flammeovirga kamogawensis</name>
    <dbReference type="NCBI Taxonomy" id="373891"/>
    <lineage>
        <taxon>Bacteria</taxon>
        <taxon>Pseudomonadati</taxon>
        <taxon>Bacteroidota</taxon>
        <taxon>Cytophagia</taxon>
        <taxon>Cytophagales</taxon>
        <taxon>Flammeovirgaceae</taxon>
        <taxon>Flammeovirga</taxon>
    </lineage>
</organism>
<name>A0ABX8H1G0_9BACT</name>
<proteinExistence type="predicted"/>
<protein>
    <submittedName>
        <fullName evidence="1">DUF5686 and carboxypeptidase regulatory-like domain-containing protein</fullName>
    </submittedName>
</protein>
<reference evidence="1 2" key="1">
    <citation type="submission" date="2021-05" db="EMBL/GenBank/DDBJ databases">
        <title>Comparative genomic studies on the polysaccharide-degrading batcterial strains of the Flammeovirga genus.</title>
        <authorList>
            <person name="Zewei F."/>
            <person name="Zheng Z."/>
            <person name="Yu L."/>
            <person name="Ruyue G."/>
            <person name="Yanhong M."/>
            <person name="Yuanyuan C."/>
            <person name="Jingyan G."/>
            <person name="Wenjun H."/>
        </authorList>
    </citation>
    <scope>NUCLEOTIDE SEQUENCE [LARGE SCALE GENOMIC DNA]</scope>
    <source>
        <strain evidence="1 2">YS10</strain>
    </source>
</reference>
<accession>A0ABX8H1G0</accession>
<gene>
    <name evidence="1" type="ORF">KM029_24010</name>
</gene>
<evidence type="ECO:0000313" key="1">
    <source>
        <dbReference type="EMBL" id="QWG09671.1"/>
    </source>
</evidence>
<dbReference type="EMBL" id="CP076129">
    <property type="protein sequence ID" value="QWG09671.1"/>
    <property type="molecule type" value="Genomic_DNA"/>
</dbReference>
<sequence length="498" mass="57703">MKILLTVFFITFHSVFVFSQSIHGVVYDEESKETLPFTSITISSSKTVGTVSNKEGRFKIHENLFAENDTIIFSYGGYATEKIPVKKLGKENKIFLHPSIIDLKTVEISANAKSLTPKDIMKRIEDNFEDNYPKTLNKQTIFSHNYSITKFLDDDPLSLKKTNFEGLDRATIERVVEMMPKQFVDYNDMKFNFFQNDDETKIEPIQGLSLEESSMEKIGDQITEELDVFIKDIEKSLTEEDVYYKFRTGIISSKLDMEAEDTVDTQAIDSGFYRIPVKYINSSVKEINKEYASVEGDNWEFVTKPGKYKYEMEGANMLQDEVVYKISFTPKSGGLFQGTMYVSVDTYAILQLDFEYAEGKRGTNIHLFGIGYTENFKKGRVMFEKDANDKYYLKYIYKEEDLEFSVERNFSIVKKKKRFMMDKKLNEIKMTANIKMSSSTIQEALILNRSSISQSEFDSFSEPRKMKIIKKVSNDANFWENGTALVPTKELEEYKRQD</sequence>